<reference evidence="3" key="1">
    <citation type="submission" date="2016-10" db="EMBL/GenBank/DDBJ databases">
        <authorList>
            <person name="Varghese N."/>
            <person name="Submissions S."/>
        </authorList>
    </citation>
    <scope>NUCLEOTIDE SEQUENCE [LARGE SCALE GENOMIC DNA]</scope>
    <source>
        <strain evidence="3">AAP</strain>
    </source>
</reference>
<dbReference type="Proteomes" id="UP000199107">
    <property type="component" value="Unassembled WGS sequence"/>
</dbReference>
<feature type="region of interest" description="Disordered" evidence="1">
    <location>
        <begin position="123"/>
        <end position="143"/>
    </location>
</feature>
<dbReference type="PANTHER" id="PTHR36849:SF1">
    <property type="entry name" value="CYTOPLASMIC PROTEIN"/>
    <property type="match status" value="1"/>
</dbReference>
<proteinExistence type="predicted"/>
<dbReference type="OrthoDB" id="9790745at2"/>
<evidence type="ECO:0000256" key="1">
    <source>
        <dbReference type="SAM" id="MobiDB-lite"/>
    </source>
</evidence>
<evidence type="ECO:0000313" key="3">
    <source>
        <dbReference type="Proteomes" id="UP000199107"/>
    </source>
</evidence>
<gene>
    <name evidence="2" type="ORF">SAMN05192555_11762</name>
</gene>
<dbReference type="RefSeq" id="WP_089660248.1">
    <property type="nucleotide sequence ID" value="NZ_FNGH01000017.1"/>
</dbReference>
<evidence type="ECO:0000313" key="2">
    <source>
        <dbReference type="EMBL" id="SDM69032.1"/>
    </source>
</evidence>
<name>A0A1G9VA10_9GAMM</name>
<protein>
    <submittedName>
        <fullName evidence="2">Uncharacterized conserved protein YeaO, DUF488 family</fullName>
    </submittedName>
</protein>
<dbReference type="STRING" id="48727.SAMN05192555_11762"/>
<dbReference type="Pfam" id="PF22752">
    <property type="entry name" value="DUF488-N3i"/>
    <property type="match status" value="1"/>
</dbReference>
<dbReference type="PANTHER" id="PTHR36849">
    <property type="entry name" value="CYTOPLASMIC PROTEIN-RELATED"/>
    <property type="match status" value="1"/>
</dbReference>
<sequence length="143" mass="16442">MSYDIVMQRIYAAPLASDGARVLVDRLWPRGKRRDALALDDWYRSASPSPHLRRAWHHGRIDYTTFVCDYRNEIRSDETCLIPLMRLARQGRLTLLSAARDLQGSHLPVLREALLEALLEEDRQDYDAPSSPPCYAENLDSDT</sequence>
<keyword evidence="3" id="KW-1185">Reference proteome</keyword>
<accession>A0A1G9VA10</accession>
<dbReference type="EMBL" id="FNGH01000017">
    <property type="protein sequence ID" value="SDM69032.1"/>
    <property type="molecule type" value="Genomic_DNA"/>
</dbReference>
<dbReference type="InterPro" id="IPR052552">
    <property type="entry name" value="YeaO-like"/>
</dbReference>
<dbReference type="AlphaFoldDB" id="A0A1G9VA10"/>
<organism evidence="2 3">
    <name type="scientific">Franzmannia pantelleriensis</name>
    <dbReference type="NCBI Taxonomy" id="48727"/>
    <lineage>
        <taxon>Bacteria</taxon>
        <taxon>Pseudomonadati</taxon>
        <taxon>Pseudomonadota</taxon>
        <taxon>Gammaproteobacteria</taxon>
        <taxon>Oceanospirillales</taxon>
        <taxon>Halomonadaceae</taxon>
        <taxon>Franzmannia</taxon>
    </lineage>
</organism>